<comment type="caution">
    <text evidence="3">The sequence shown here is derived from an EMBL/GenBank/DDBJ whole genome shotgun (WGS) entry which is preliminary data.</text>
</comment>
<reference evidence="3 4" key="1">
    <citation type="submission" date="2018-05" db="EMBL/GenBank/DDBJ databases">
        <title>Evolution of GPA BGCs.</title>
        <authorList>
            <person name="Waglechner N."/>
            <person name="Wright G.D."/>
        </authorList>
    </citation>
    <scope>NUCLEOTIDE SEQUENCE [LARGE SCALE GENOMIC DNA]</scope>
    <source>
        <strain evidence="3 4">A82846</strain>
    </source>
</reference>
<keyword evidence="1" id="KW-0723">Serine/threonine-protein kinase</keyword>
<sequence>MSVEPRSTARNTRESYMVVCDVDTATFAEVRHLLRDLVGGRDDMAVQDALLVTDELVSNARRHGLGPRQCRLALIDGGRRLLVEVDDASFAPPRKRTPDLSGGRGLILIDRLAASWGVQYHADHKTVWAELVLDGPGNNRNARHLGAIRASTSSTTATGH</sequence>
<gene>
    <name evidence="3" type="ORF">DMH04_09560</name>
</gene>
<evidence type="ECO:0000259" key="2">
    <source>
        <dbReference type="Pfam" id="PF13581"/>
    </source>
</evidence>
<dbReference type="GO" id="GO:0004674">
    <property type="term" value="F:protein serine/threonine kinase activity"/>
    <property type="evidence" value="ECO:0007669"/>
    <property type="project" value="UniProtKB-KW"/>
</dbReference>
<dbReference type="PANTHER" id="PTHR35526">
    <property type="entry name" value="ANTI-SIGMA-F FACTOR RSBW-RELATED"/>
    <property type="match status" value="1"/>
</dbReference>
<keyword evidence="1" id="KW-0418">Kinase</keyword>
<dbReference type="AlphaFoldDB" id="A0A428ZIR7"/>
<dbReference type="Proteomes" id="UP000287547">
    <property type="component" value="Unassembled WGS sequence"/>
</dbReference>
<dbReference type="Gene3D" id="3.30.565.10">
    <property type="entry name" value="Histidine kinase-like ATPase, C-terminal domain"/>
    <property type="match status" value="1"/>
</dbReference>
<keyword evidence="3" id="KW-0547">Nucleotide-binding</keyword>
<dbReference type="EMBL" id="QHKI01000005">
    <property type="protein sequence ID" value="RSM87955.1"/>
    <property type="molecule type" value="Genomic_DNA"/>
</dbReference>
<dbReference type="RefSeq" id="WP_051793560.1">
    <property type="nucleotide sequence ID" value="NZ_QHKI01000005.1"/>
</dbReference>
<dbReference type="OrthoDB" id="4326936at2"/>
<dbReference type="CDD" id="cd16936">
    <property type="entry name" value="HATPase_RsbW-like"/>
    <property type="match status" value="1"/>
</dbReference>
<name>A0A428ZIR7_KIBAR</name>
<dbReference type="InterPro" id="IPR003594">
    <property type="entry name" value="HATPase_dom"/>
</dbReference>
<feature type="domain" description="Histidine kinase/HSP90-like ATPase" evidence="2">
    <location>
        <begin position="24"/>
        <end position="128"/>
    </location>
</feature>
<organism evidence="3 4">
    <name type="scientific">Kibdelosporangium aridum</name>
    <dbReference type="NCBI Taxonomy" id="2030"/>
    <lineage>
        <taxon>Bacteria</taxon>
        <taxon>Bacillati</taxon>
        <taxon>Actinomycetota</taxon>
        <taxon>Actinomycetes</taxon>
        <taxon>Pseudonocardiales</taxon>
        <taxon>Pseudonocardiaceae</taxon>
        <taxon>Kibdelosporangium</taxon>
    </lineage>
</organism>
<dbReference type="InterPro" id="IPR036890">
    <property type="entry name" value="HATPase_C_sf"/>
</dbReference>
<dbReference type="PANTHER" id="PTHR35526:SF3">
    <property type="entry name" value="ANTI-SIGMA-F FACTOR RSBW"/>
    <property type="match status" value="1"/>
</dbReference>
<dbReference type="Pfam" id="PF13581">
    <property type="entry name" value="HATPase_c_2"/>
    <property type="match status" value="1"/>
</dbReference>
<accession>A0A428ZIR7</accession>
<evidence type="ECO:0000313" key="4">
    <source>
        <dbReference type="Proteomes" id="UP000287547"/>
    </source>
</evidence>
<protein>
    <submittedName>
        <fullName evidence="3">ATP-binding protein</fullName>
    </submittedName>
</protein>
<proteinExistence type="predicted"/>
<evidence type="ECO:0000313" key="3">
    <source>
        <dbReference type="EMBL" id="RSM87955.1"/>
    </source>
</evidence>
<evidence type="ECO:0000256" key="1">
    <source>
        <dbReference type="ARBA" id="ARBA00022527"/>
    </source>
</evidence>
<keyword evidence="1" id="KW-0808">Transferase</keyword>
<dbReference type="InterPro" id="IPR050267">
    <property type="entry name" value="Anti-sigma-factor_SerPK"/>
</dbReference>
<dbReference type="GO" id="GO:0005524">
    <property type="term" value="F:ATP binding"/>
    <property type="evidence" value="ECO:0007669"/>
    <property type="project" value="UniProtKB-KW"/>
</dbReference>
<keyword evidence="3" id="KW-0067">ATP-binding</keyword>